<reference evidence="4" key="1">
    <citation type="submission" date="2016-10" db="EMBL/GenBank/DDBJ databases">
        <title>Sequence of Gallionella enrichment culture.</title>
        <authorList>
            <person name="Poehlein A."/>
            <person name="Muehling M."/>
            <person name="Daniel R."/>
        </authorList>
    </citation>
    <scope>NUCLEOTIDE SEQUENCE</scope>
</reference>
<dbReference type="InterPro" id="IPR051012">
    <property type="entry name" value="CellSynth/LPSAsmb/PSIAsmb"/>
</dbReference>
<accession>A0A1J5QWF4</accession>
<dbReference type="AlphaFoldDB" id="A0A1J5QWF4"/>
<dbReference type="InterPro" id="IPR019734">
    <property type="entry name" value="TPR_rpt"/>
</dbReference>
<dbReference type="PANTHER" id="PTHR45586">
    <property type="entry name" value="TPR REPEAT-CONTAINING PROTEIN PA4667"/>
    <property type="match status" value="1"/>
</dbReference>
<evidence type="ECO:0000256" key="3">
    <source>
        <dbReference type="SAM" id="MobiDB-lite"/>
    </source>
</evidence>
<evidence type="ECO:0000313" key="4">
    <source>
        <dbReference type="EMBL" id="OIQ87618.1"/>
    </source>
</evidence>
<dbReference type="PROSITE" id="PS50005">
    <property type="entry name" value="TPR"/>
    <property type="match status" value="1"/>
</dbReference>
<organism evidence="4">
    <name type="scientific">mine drainage metagenome</name>
    <dbReference type="NCBI Taxonomy" id="410659"/>
    <lineage>
        <taxon>unclassified sequences</taxon>
        <taxon>metagenomes</taxon>
        <taxon>ecological metagenomes</taxon>
    </lineage>
</organism>
<protein>
    <submittedName>
        <fullName evidence="4">Lipopolysaccharide regulatory protein</fullName>
    </submittedName>
</protein>
<proteinExistence type="predicted"/>
<sequence>MEFELWWLLALPLAFGLGWLASRLDLRQWRRDGGVRRSAALSYFRGLNFLLSEQQDQAIDAFIEAVTADPDTVDLHFALGNLFRRRGEYERAVRVHQNLLARADLSGADRQRAQVALAQDFFKAGLLDRAEDAYASLMGTPLRSEALAALLQIFERTREWERAIDCARELERLGAGSYARQIAHYWCELALRARQRDDLDGALRALDEAAAIDAHAVRPWQLRAAIAQRQGQVDTAIGQLQHIAQLRPEFVALVALDLAQLFDAAGQREAGLDWLLAQLRDNPAIDLLDAVLRLVAQRCAVRADLAAPADHQQQRHRANFGSGQRRQRVQRCTQPRVLQVDQRHAACGQMHADRRSHRRALVAGDSMDDVRMAALQARAEPAQQRIGNAAGVAHAGGGELVDEACGVDRHRRPRLSASPESGRGCPRPACTALRLRACGRARGWPARPCASPGRRRAADGWRRSRC</sequence>
<comment type="caution">
    <text evidence="4">The sequence shown here is derived from an EMBL/GenBank/DDBJ whole genome shotgun (WGS) entry which is preliminary data.</text>
</comment>
<evidence type="ECO:0000256" key="2">
    <source>
        <dbReference type="ARBA" id="ARBA00022803"/>
    </source>
</evidence>
<gene>
    <name evidence="4" type="primary">yciM_7</name>
    <name evidence="4" type="ORF">GALL_305050</name>
</gene>
<dbReference type="InterPro" id="IPR011990">
    <property type="entry name" value="TPR-like_helical_dom_sf"/>
</dbReference>
<dbReference type="EMBL" id="MLJW01000413">
    <property type="protein sequence ID" value="OIQ87618.1"/>
    <property type="molecule type" value="Genomic_DNA"/>
</dbReference>
<feature type="region of interest" description="Disordered" evidence="3">
    <location>
        <begin position="445"/>
        <end position="466"/>
    </location>
</feature>
<dbReference type="Gene3D" id="1.25.40.10">
    <property type="entry name" value="Tetratricopeptide repeat domain"/>
    <property type="match status" value="2"/>
</dbReference>
<keyword evidence="2" id="KW-0802">TPR repeat</keyword>
<feature type="compositionally biased region" description="Basic and acidic residues" evidence="3">
    <location>
        <begin position="456"/>
        <end position="466"/>
    </location>
</feature>
<keyword evidence="1" id="KW-0677">Repeat</keyword>
<evidence type="ECO:0000256" key="1">
    <source>
        <dbReference type="ARBA" id="ARBA00022737"/>
    </source>
</evidence>
<dbReference type="SMART" id="SM00028">
    <property type="entry name" value="TPR"/>
    <property type="match status" value="4"/>
</dbReference>
<name>A0A1J5QWF4_9ZZZZ</name>
<dbReference type="PANTHER" id="PTHR45586:SF1">
    <property type="entry name" value="LIPOPOLYSACCHARIDE ASSEMBLY PROTEIN B"/>
    <property type="match status" value="1"/>
</dbReference>
<dbReference type="SUPFAM" id="SSF48452">
    <property type="entry name" value="TPR-like"/>
    <property type="match status" value="1"/>
</dbReference>